<dbReference type="PROSITE" id="PS51007">
    <property type="entry name" value="CYTC"/>
    <property type="match status" value="1"/>
</dbReference>
<feature type="domain" description="Cytochrome c" evidence="5">
    <location>
        <begin position="370"/>
        <end position="502"/>
    </location>
</feature>
<dbReference type="GO" id="GO:0004130">
    <property type="term" value="F:cytochrome-c peroxidase activity"/>
    <property type="evidence" value="ECO:0007669"/>
    <property type="project" value="TreeGrafter"/>
</dbReference>
<dbReference type="InterPro" id="IPR009056">
    <property type="entry name" value="Cyt_c-like_dom"/>
</dbReference>
<evidence type="ECO:0000259" key="5">
    <source>
        <dbReference type="PROSITE" id="PS51007"/>
    </source>
</evidence>
<evidence type="ECO:0000256" key="1">
    <source>
        <dbReference type="ARBA" id="ARBA00022617"/>
    </source>
</evidence>
<dbReference type="PANTHER" id="PTHR30600">
    <property type="entry name" value="CYTOCHROME C PEROXIDASE-RELATED"/>
    <property type="match status" value="1"/>
</dbReference>
<dbReference type="GO" id="GO:0009055">
    <property type="term" value="F:electron transfer activity"/>
    <property type="evidence" value="ECO:0007669"/>
    <property type="project" value="InterPro"/>
</dbReference>
<protein>
    <submittedName>
        <fullName evidence="6">Thiol oxidoreductase</fullName>
    </submittedName>
</protein>
<keyword evidence="2 4" id="KW-0479">Metal-binding</keyword>
<name>A0A1T1DK72_9LEPT</name>
<dbReference type="Proteomes" id="UP000191008">
    <property type="component" value="Unassembled WGS sequence"/>
</dbReference>
<dbReference type="PANTHER" id="PTHR30600:SF4">
    <property type="entry name" value="CYTOCHROME C DOMAIN-CONTAINING PROTEIN"/>
    <property type="match status" value="1"/>
</dbReference>
<dbReference type="SUPFAM" id="SSF46626">
    <property type="entry name" value="Cytochrome c"/>
    <property type="match status" value="1"/>
</dbReference>
<dbReference type="InterPro" id="IPR010538">
    <property type="entry name" value="DHOR"/>
</dbReference>
<dbReference type="InterPro" id="IPR036909">
    <property type="entry name" value="Cyt_c-like_dom_sf"/>
</dbReference>
<dbReference type="PIRSF" id="PIRSF028099">
    <property type="entry name" value="DUF1111"/>
    <property type="match status" value="1"/>
</dbReference>
<evidence type="ECO:0000313" key="7">
    <source>
        <dbReference type="Proteomes" id="UP000191008"/>
    </source>
</evidence>
<dbReference type="GO" id="GO:0046872">
    <property type="term" value="F:metal ion binding"/>
    <property type="evidence" value="ECO:0007669"/>
    <property type="project" value="UniProtKB-KW"/>
</dbReference>
<accession>A0A1T1DK72</accession>
<dbReference type="GO" id="GO:0020037">
    <property type="term" value="F:heme binding"/>
    <property type="evidence" value="ECO:0007669"/>
    <property type="project" value="InterPro"/>
</dbReference>
<dbReference type="InterPro" id="IPR051395">
    <property type="entry name" value="Cytochrome_c_Peroxidase/MauG"/>
</dbReference>
<sequence>MNLNLFYFSSISIFLKRQSNQIFSVFLIFIFLFLSNCTSKKTFCSSNDCKIAISLVSILSLLDDSQDWEYEAGEEFQGGIKMTSFEFGESAFRQFSKNASLRSISEYTVGQTVFEVPWTPGFSAAIPDRDGLGPLFHTDSCLNCHAGNGRALEEEDENLTFSLVRLNVGDNSHHSEPRYGGQFQPNSVRGVPKEGDVRLNYQEINGEFEDGTKYTLRSPILEFSNLGYGLFANDTRTSVRVPPQVIGLGLLETVPENTILSFADPSDKDGNGISGRPNYVLNLNGIGQTLGRFGWKANNTDLSRQSSAAFLGDLGITSPMFRAENCTNSQAECLASRNGGSPEIPQNRITAITNYLKLIAVPARRKADNTSVLLGKKIFFKAGCKFCHIPKMQTGYNDNFPELSYQTIRPYTDLLLHDMGEGLADNRPDEEANGREWKTPPLWGIGLFEEVNGHTRYLHDGRARDLMEAILWHGGEAKSSKDFILKLDVRDRAHLLNFLKSL</sequence>
<dbReference type="Gene3D" id="1.10.760.10">
    <property type="entry name" value="Cytochrome c-like domain"/>
    <property type="match status" value="1"/>
</dbReference>
<dbReference type="Pfam" id="PF06537">
    <property type="entry name" value="DHOR"/>
    <property type="match status" value="2"/>
</dbReference>
<proteinExistence type="predicted"/>
<evidence type="ECO:0000313" key="6">
    <source>
        <dbReference type="EMBL" id="OOV41254.1"/>
    </source>
</evidence>
<keyword evidence="1 4" id="KW-0349">Heme</keyword>
<evidence type="ECO:0000256" key="2">
    <source>
        <dbReference type="ARBA" id="ARBA00022723"/>
    </source>
</evidence>
<reference evidence="6 7" key="1">
    <citation type="submission" date="2017-02" db="EMBL/GenBank/DDBJ databases">
        <title>Comparative genomic analysis of Brazilian Leptospira kirschneri strains of different serogroups.</title>
        <authorList>
            <person name="Moreno L.Z."/>
            <person name="Miraglia F."/>
            <person name="Kremer F.S."/>
            <person name="Eslabao M.R."/>
            <person name="Lilenbaum W."/>
            <person name="Dellagostin O.A."/>
            <person name="Moreno A.M."/>
        </authorList>
    </citation>
    <scope>NUCLEOTIDE SEQUENCE [LARGE SCALE GENOMIC DNA]</scope>
    <source>
        <strain evidence="6 7">M110/06</strain>
    </source>
</reference>
<evidence type="ECO:0000256" key="3">
    <source>
        <dbReference type="ARBA" id="ARBA00023004"/>
    </source>
</evidence>
<gene>
    <name evidence="6" type="ORF">B1J93_13195</name>
</gene>
<keyword evidence="3 4" id="KW-0408">Iron</keyword>
<dbReference type="RefSeq" id="WP_082293194.1">
    <property type="nucleotide sequence ID" value="NZ_MVIT01000071.1"/>
</dbReference>
<dbReference type="FunFam" id="1.10.760.10:FF:000010">
    <property type="entry name" value="Predicted thiol oxidoreductase"/>
    <property type="match status" value="1"/>
</dbReference>
<dbReference type="AlphaFoldDB" id="A0A1T1DK72"/>
<evidence type="ECO:0000256" key="4">
    <source>
        <dbReference type="PROSITE-ProRule" id="PRU00433"/>
    </source>
</evidence>
<comment type="caution">
    <text evidence="6">The sequence shown here is derived from an EMBL/GenBank/DDBJ whole genome shotgun (WGS) entry which is preliminary data.</text>
</comment>
<organism evidence="6 7">
    <name type="scientific">Leptospira kirschneri serovar Pomona</name>
    <dbReference type="NCBI Taxonomy" id="561005"/>
    <lineage>
        <taxon>Bacteria</taxon>
        <taxon>Pseudomonadati</taxon>
        <taxon>Spirochaetota</taxon>
        <taxon>Spirochaetia</taxon>
        <taxon>Leptospirales</taxon>
        <taxon>Leptospiraceae</taxon>
        <taxon>Leptospira</taxon>
    </lineage>
</organism>
<dbReference type="EMBL" id="MVIT01000071">
    <property type="protein sequence ID" value="OOV41254.1"/>
    <property type="molecule type" value="Genomic_DNA"/>
</dbReference>